<accession>A0A8G1UPI8</accession>
<comment type="caution">
    <text evidence="2">The sequence shown here is derived from an EMBL/GenBank/DDBJ whole genome shotgun (WGS) entry which is preliminary data.</text>
</comment>
<feature type="transmembrane region" description="Helical" evidence="1">
    <location>
        <begin position="122"/>
        <end position="142"/>
    </location>
</feature>
<dbReference type="RefSeq" id="WP_279638443.1">
    <property type="nucleotide sequence ID" value="NZ_RJVJ01000001.1"/>
</dbReference>
<keyword evidence="1" id="KW-0812">Transmembrane</keyword>
<dbReference type="Proteomes" id="UP000267408">
    <property type="component" value="Unassembled WGS sequence"/>
</dbReference>
<dbReference type="EMBL" id="RJVJ01000001">
    <property type="protein sequence ID" value="ROR46664.1"/>
    <property type="molecule type" value="Genomic_DNA"/>
</dbReference>
<gene>
    <name evidence="2" type="ORF">EDD39_4948</name>
</gene>
<sequence>MGSIGGTEAAVRGAGRWRALGGSRVARAAAVGAGLGLSWLALAQVSWDGLLPCDHEAEFGCLGAFLLVLGALLLASLLVSWLVLRLVGVRPAWRVAAVVALLFSLLFDLGVGLSPWGPPEVALPVTSTALFASAAALTAPGARLRRTRAVLVAVVVLYWPLVWFFGRPFR</sequence>
<evidence type="ECO:0000313" key="3">
    <source>
        <dbReference type="Proteomes" id="UP000267408"/>
    </source>
</evidence>
<proteinExistence type="predicted"/>
<feature type="transmembrane region" description="Helical" evidence="1">
    <location>
        <begin position="95"/>
        <end position="116"/>
    </location>
</feature>
<organism evidence="2 3">
    <name type="scientific">Kitasatospora cineracea</name>
    <dbReference type="NCBI Taxonomy" id="88074"/>
    <lineage>
        <taxon>Bacteria</taxon>
        <taxon>Bacillati</taxon>
        <taxon>Actinomycetota</taxon>
        <taxon>Actinomycetes</taxon>
        <taxon>Kitasatosporales</taxon>
        <taxon>Streptomycetaceae</taxon>
        <taxon>Kitasatospora</taxon>
    </lineage>
</organism>
<reference evidence="2 3" key="1">
    <citation type="submission" date="2018-11" db="EMBL/GenBank/DDBJ databases">
        <title>Sequencing the genomes of 1000 actinobacteria strains.</title>
        <authorList>
            <person name="Klenk H.-P."/>
        </authorList>
    </citation>
    <scope>NUCLEOTIDE SEQUENCE [LARGE SCALE GENOMIC DNA]</scope>
    <source>
        <strain evidence="2 3">DSM 44780</strain>
    </source>
</reference>
<feature type="transmembrane region" description="Helical" evidence="1">
    <location>
        <begin position="62"/>
        <end position="83"/>
    </location>
</feature>
<evidence type="ECO:0000313" key="2">
    <source>
        <dbReference type="EMBL" id="ROR46664.1"/>
    </source>
</evidence>
<protein>
    <submittedName>
        <fullName evidence="2">Uncharacterized protein</fullName>
    </submittedName>
</protein>
<dbReference type="AlphaFoldDB" id="A0A8G1UPI8"/>
<keyword evidence="1" id="KW-1133">Transmembrane helix</keyword>
<feature type="transmembrane region" description="Helical" evidence="1">
    <location>
        <begin position="149"/>
        <end position="166"/>
    </location>
</feature>
<name>A0A8G1UPI8_9ACTN</name>
<keyword evidence="1" id="KW-0472">Membrane</keyword>
<evidence type="ECO:0000256" key="1">
    <source>
        <dbReference type="SAM" id="Phobius"/>
    </source>
</evidence>
<feature type="transmembrane region" description="Helical" evidence="1">
    <location>
        <begin position="25"/>
        <end position="42"/>
    </location>
</feature>